<feature type="transmembrane region" description="Helical" evidence="6">
    <location>
        <begin position="132"/>
        <end position="165"/>
    </location>
</feature>
<evidence type="ECO:0000256" key="3">
    <source>
        <dbReference type="ARBA" id="ARBA00022824"/>
    </source>
</evidence>
<dbReference type="Pfam" id="PF02453">
    <property type="entry name" value="Reticulon"/>
    <property type="match status" value="1"/>
</dbReference>
<evidence type="ECO:0000256" key="5">
    <source>
        <dbReference type="ARBA" id="ARBA00023136"/>
    </source>
</evidence>
<evidence type="ECO:0000256" key="1">
    <source>
        <dbReference type="ARBA" id="ARBA00004477"/>
    </source>
</evidence>
<dbReference type="InterPro" id="IPR003388">
    <property type="entry name" value="Reticulon"/>
</dbReference>
<reference evidence="8 9" key="1">
    <citation type="submission" date="2015-08" db="EMBL/GenBank/DDBJ databases">
        <title>Ancestral chromatin configuration constrains chromatin evolution on differentiating sex chromosomes in Drosophila.</title>
        <authorList>
            <person name="Zhou Q."/>
            <person name="Bachtrog D."/>
        </authorList>
    </citation>
    <scope>NUCLEOTIDE SEQUENCE [LARGE SCALE GENOMIC DNA]</scope>
    <source>
        <tissue evidence="8">Whole larvae</tissue>
    </source>
</reference>
<organism evidence="8 9">
    <name type="scientific">Drosophila busckii</name>
    <name type="common">Fruit fly</name>
    <dbReference type="NCBI Taxonomy" id="30019"/>
    <lineage>
        <taxon>Eukaryota</taxon>
        <taxon>Metazoa</taxon>
        <taxon>Ecdysozoa</taxon>
        <taxon>Arthropoda</taxon>
        <taxon>Hexapoda</taxon>
        <taxon>Insecta</taxon>
        <taxon>Pterygota</taxon>
        <taxon>Neoptera</taxon>
        <taxon>Endopterygota</taxon>
        <taxon>Diptera</taxon>
        <taxon>Brachycera</taxon>
        <taxon>Muscomorpha</taxon>
        <taxon>Ephydroidea</taxon>
        <taxon>Drosophilidae</taxon>
        <taxon>Drosophila</taxon>
    </lineage>
</organism>
<evidence type="ECO:0000256" key="4">
    <source>
        <dbReference type="ARBA" id="ARBA00022989"/>
    </source>
</evidence>
<name>A0A0M4ED46_DROBS</name>
<dbReference type="InterPro" id="IPR052114">
    <property type="entry name" value="ER_autophagy_membrane_reg"/>
</dbReference>
<comment type="subcellular location">
    <subcellularLocation>
        <location evidence="1 6">Endoplasmic reticulum membrane</location>
        <topology evidence="1 6">Multi-pass membrane protein</topology>
    </subcellularLocation>
</comment>
<protein>
    <recommendedName>
        <fullName evidence="6">Reticulon-like protein</fullName>
    </recommendedName>
</protein>
<evidence type="ECO:0000256" key="6">
    <source>
        <dbReference type="RuleBase" id="RU363132"/>
    </source>
</evidence>
<dbReference type="GO" id="GO:0005789">
    <property type="term" value="C:endoplasmic reticulum membrane"/>
    <property type="evidence" value="ECO:0007669"/>
    <property type="project" value="UniProtKB-SubCell"/>
</dbReference>
<evidence type="ECO:0000256" key="2">
    <source>
        <dbReference type="ARBA" id="ARBA00022692"/>
    </source>
</evidence>
<dbReference type="EMBL" id="CP012526">
    <property type="protein sequence ID" value="ALC45666.1"/>
    <property type="molecule type" value="Genomic_DNA"/>
</dbReference>
<proteinExistence type="predicted"/>
<accession>A0A0M4ED46</accession>
<dbReference type="Proteomes" id="UP000494163">
    <property type="component" value="Chromosome 3R"/>
</dbReference>
<evidence type="ECO:0000313" key="8">
    <source>
        <dbReference type="EMBL" id="ALC45666.1"/>
    </source>
</evidence>
<dbReference type="STRING" id="30019.A0A0M4ED46"/>
<dbReference type="CDD" id="cd22559">
    <property type="entry name" value="Arl6IP1"/>
    <property type="match status" value="1"/>
</dbReference>
<dbReference type="PANTHER" id="PTHR20952">
    <property type="entry name" value="ADP-RIBOSYLATION-LIKE FACTOR 6-INTERACTING PROTEIN"/>
    <property type="match status" value="1"/>
</dbReference>
<sequence length="197" mass="22491">MTTPQVDQKRALNKLKHDLEPLRNAIVGVYDLLTWEKQYYAGIVFAAISINYLILWYMDLSCITLFSLLALSAFFGDFALPTLSRLLASGNKWEGEQEAKFEEVCGQLCSIRARATQWYEYLLNERKPTMVVVAISVTLLVVAWIGAIINNLLLMYFATIVVLMWPGLQEKDVFKSLTQKASKIVNEKLQYGKKKLQ</sequence>
<keyword evidence="9" id="KW-1185">Reference proteome</keyword>
<dbReference type="OrthoDB" id="6416122at2759"/>
<keyword evidence="3 6" id="KW-0256">Endoplasmic reticulum</keyword>
<evidence type="ECO:0000313" key="9">
    <source>
        <dbReference type="Proteomes" id="UP000494163"/>
    </source>
</evidence>
<feature type="domain" description="Reticulon" evidence="7">
    <location>
        <begin position="29"/>
        <end position="171"/>
    </location>
</feature>
<gene>
    <name evidence="8" type="ORF">Dbus_chr3Rg416</name>
</gene>
<comment type="caution">
    <text evidence="6">Lacks conserved residue(s) required for the propagation of feature annotation.</text>
</comment>
<keyword evidence="5 6" id="KW-0472">Membrane</keyword>
<dbReference type="AlphaFoldDB" id="A0A0M4ED46"/>
<keyword evidence="2 6" id="KW-0812">Transmembrane</keyword>
<dbReference type="OMA" id="LAFFMDF"/>
<dbReference type="PROSITE" id="PS50845">
    <property type="entry name" value="RETICULON"/>
    <property type="match status" value="1"/>
</dbReference>
<keyword evidence="4 6" id="KW-1133">Transmembrane helix</keyword>
<evidence type="ECO:0000259" key="7">
    <source>
        <dbReference type="PROSITE" id="PS50845"/>
    </source>
</evidence>
<dbReference type="PANTHER" id="PTHR20952:SF0">
    <property type="entry name" value="ADP-RIBOSYLATION FACTOR-LIKE PROTEIN 6-INTERACTING PROTEIN 1"/>
    <property type="match status" value="1"/>
</dbReference>